<dbReference type="Gene3D" id="3.50.50.60">
    <property type="entry name" value="FAD/NAD(P)-binding domain"/>
    <property type="match status" value="1"/>
</dbReference>
<proteinExistence type="predicted"/>
<dbReference type="InterPro" id="IPR036188">
    <property type="entry name" value="FAD/NAD-bd_sf"/>
</dbReference>
<reference evidence="1" key="1">
    <citation type="journal article" date="2014" name="Front. Microbiol.">
        <title>High frequency of phylogenetically diverse reductive dehalogenase-homologous genes in deep subseafloor sedimentary metagenomes.</title>
        <authorList>
            <person name="Kawai M."/>
            <person name="Futagami T."/>
            <person name="Toyoda A."/>
            <person name="Takaki Y."/>
            <person name="Nishi S."/>
            <person name="Hori S."/>
            <person name="Arai W."/>
            <person name="Tsubouchi T."/>
            <person name="Morono Y."/>
            <person name="Uchiyama I."/>
            <person name="Ito T."/>
            <person name="Fujiyama A."/>
            <person name="Inagaki F."/>
            <person name="Takami H."/>
        </authorList>
    </citation>
    <scope>NUCLEOTIDE SEQUENCE</scope>
    <source>
        <strain evidence="1">Expedition CK06-06</strain>
    </source>
</reference>
<dbReference type="SUPFAM" id="SSF51905">
    <property type="entry name" value="FAD/NAD(P)-binding domain"/>
    <property type="match status" value="1"/>
</dbReference>
<organism evidence="1">
    <name type="scientific">marine sediment metagenome</name>
    <dbReference type="NCBI Taxonomy" id="412755"/>
    <lineage>
        <taxon>unclassified sequences</taxon>
        <taxon>metagenomes</taxon>
        <taxon>ecological metagenomes</taxon>
    </lineage>
</organism>
<dbReference type="AlphaFoldDB" id="X1MH47"/>
<gene>
    <name evidence="1" type="ORF">S06H3_21436</name>
</gene>
<sequence>AQYVLNSPVRDIEVGDDGVRVEAARQGEKSNFAARAVVIATGFGSRLAGGVGLGKIGDFVMGAQAEVETIGVDEIEIYFGQEVAPGFFAWLVPTSPPKALVGLLSRRSPGLYLKRLISSLLAQGKIVSDEAEVSHRGISLKPLAKTYGWRLVVVGGVAGQVKPTTGGGIYYGLLCADIAANNLHRALEADDLSARNLASYEREWKKKLGRELKIGYWARKFYEHLSDKQVDRIFDIIKSNGIDEALLKKMFIK</sequence>
<dbReference type="PANTHER" id="PTHR42685:SF18">
    <property type="entry name" value="DIGERANYLGERANYLGLYCEROPHOSPHOLIPID REDUCTASE"/>
    <property type="match status" value="1"/>
</dbReference>
<dbReference type="InterPro" id="IPR050407">
    <property type="entry name" value="Geranylgeranyl_reductase"/>
</dbReference>
<comment type="caution">
    <text evidence="1">The sequence shown here is derived from an EMBL/GenBank/DDBJ whole genome shotgun (WGS) entry which is preliminary data.</text>
</comment>
<dbReference type="PANTHER" id="PTHR42685">
    <property type="entry name" value="GERANYLGERANYL DIPHOSPHATE REDUCTASE"/>
    <property type="match status" value="1"/>
</dbReference>
<feature type="non-terminal residue" evidence="1">
    <location>
        <position position="253"/>
    </location>
</feature>
<name>X1MH47_9ZZZZ</name>
<accession>X1MH47</accession>
<dbReference type="EMBL" id="BARV01011260">
    <property type="protein sequence ID" value="GAI05694.1"/>
    <property type="molecule type" value="Genomic_DNA"/>
</dbReference>
<evidence type="ECO:0000313" key="1">
    <source>
        <dbReference type="EMBL" id="GAI05694.1"/>
    </source>
</evidence>
<feature type="non-terminal residue" evidence="1">
    <location>
        <position position="1"/>
    </location>
</feature>
<evidence type="ECO:0008006" key="2">
    <source>
        <dbReference type="Google" id="ProtNLM"/>
    </source>
</evidence>
<protein>
    <recommendedName>
        <fullName evidence="2">NAD(P)/FAD-dependent oxidoreductase</fullName>
    </recommendedName>
</protein>